<dbReference type="SUPFAM" id="SSF53633">
    <property type="entry name" value="Carbamate kinase-like"/>
    <property type="match status" value="1"/>
</dbReference>
<proteinExistence type="predicted"/>
<name>A0A0W8FEU9_9ZZZZ</name>
<gene>
    <name evidence="2" type="ORF">ASZ90_010970</name>
</gene>
<reference evidence="2" key="1">
    <citation type="journal article" date="2015" name="Proc. Natl. Acad. Sci. U.S.A.">
        <title>Networks of energetic and metabolic interactions define dynamics in microbial communities.</title>
        <authorList>
            <person name="Embree M."/>
            <person name="Liu J.K."/>
            <person name="Al-Bassam M.M."/>
            <person name="Zengler K."/>
        </authorList>
    </citation>
    <scope>NUCLEOTIDE SEQUENCE</scope>
</reference>
<dbReference type="EMBL" id="LNQE01001303">
    <property type="protein sequence ID" value="KUG19313.1"/>
    <property type="molecule type" value="Genomic_DNA"/>
</dbReference>
<sequence length="199" mass="22021">MSPAPAPLVIKVGGSLFDRAASIAVIIRESRRPVLIVPGGGRFADRVRRLNLSEDAAHWMAIAAMEQYGWYIASHGIRETGAVAIPGEPRVLLPYCFMRRVDPLPHSWDVTSDTIAAWIADRLGTDLVLLKSVDGIYRHRVLQEQVDRPCPCSEVDPLLIPFVLEHNVRTTVINGRVPARISQLLKGLPVMGTVIDTRF</sequence>
<organism evidence="2">
    <name type="scientific">hydrocarbon metagenome</name>
    <dbReference type="NCBI Taxonomy" id="938273"/>
    <lineage>
        <taxon>unclassified sequences</taxon>
        <taxon>metagenomes</taxon>
        <taxon>ecological metagenomes</taxon>
    </lineage>
</organism>
<accession>A0A0W8FEU9</accession>
<dbReference type="AlphaFoldDB" id="A0A0W8FEU9"/>
<dbReference type="Pfam" id="PF00696">
    <property type="entry name" value="AA_kinase"/>
    <property type="match status" value="1"/>
</dbReference>
<dbReference type="InterPro" id="IPR001048">
    <property type="entry name" value="Asp/Glu/Uridylate_kinase"/>
</dbReference>
<dbReference type="InterPro" id="IPR036393">
    <property type="entry name" value="AceGlu_kinase-like_sf"/>
</dbReference>
<feature type="domain" description="Aspartate/glutamate/uridylate kinase" evidence="1">
    <location>
        <begin position="8"/>
        <end position="63"/>
    </location>
</feature>
<comment type="caution">
    <text evidence="2">The sequence shown here is derived from an EMBL/GenBank/DDBJ whole genome shotgun (WGS) entry which is preliminary data.</text>
</comment>
<protein>
    <submittedName>
        <fullName evidence="2">Delta 1-pyrroline-5-carboxylate synthetase</fullName>
    </submittedName>
</protein>
<dbReference type="Gene3D" id="3.40.1160.10">
    <property type="entry name" value="Acetylglutamate kinase-like"/>
    <property type="match status" value="1"/>
</dbReference>
<evidence type="ECO:0000313" key="2">
    <source>
        <dbReference type="EMBL" id="KUG19313.1"/>
    </source>
</evidence>
<evidence type="ECO:0000259" key="1">
    <source>
        <dbReference type="Pfam" id="PF00696"/>
    </source>
</evidence>